<evidence type="ECO:0000256" key="6">
    <source>
        <dbReference type="SAM" id="MobiDB-lite"/>
    </source>
</evidence>
<dbReference type="InterPro" id="IPR036390">
    <property type="entry name" value="WH_DNA-bd_sf"/>
</dbReference>
<evidence type="ECO:0000256" key="4">
    <source>
        <dbReference type="ARBA" id="ARBA00023159"/>
    </source>
</evidence>
<comment type="caution">
    <text evidence="8">The sequence shown here is derived from an EMBL/GenBank/DDBJ whole genome shotgun (WGS) entry which is preliminary data.</text>
</comment>
<dbReference type="PROSITE" id="PS50931">
    <property type="entry name" value="HTH_LYSR"/>
    <property type="match status" value="1"/>
</dbReference>
<dbReference type="InterPro" id="IPR036388">
    <property type="entry name" value="WH-like_DNA-bd_sf"/>
</dbReference>
<dbReference type="SUPFAM" id="SSF46785">
    <property type="entry name" value="Winged helix' DNA-binding domain"/>
    <property type="match status" value="1"/>
</dbReference>
<dbReference type="InterPro" id="IPR000847">
    <property type="entry name" value="LysR_HTH_N"/>
</dbReference>
<dbReference type="FunFam" id="1.10.10.10:FF:000001">
    <property type="entry name" value="LysR family transcriptional regulator"/>
    <property type="match status" value="1"/>
</dbReference>
<comment type="similarity">
    <text evidence="1">Belongs to the LysR transcriptional regulatory family.</text>
</comment>
<evidence type="ECO:0000256" key="5">
    <source>
        <dbReference type="ARBA" id="ARBA00023163"/>
    </source>
</evidence>
<dbReference type="RefSeq" id="WP_253965326.1">
    <property type="nucleotide sequence ID" value="NZ_JALHBS010000098.1"/>
</dbReference>
<evidence type="ECO:0000313" key="8">
    <source>
        <dbReference type="EMBL" id="MCP3056519.1"/>
    </source>
</evidence>
<feature type="region of interest" description="Disordered" evidence="6">
    <location>
        <begin position="294"/>
        <end position="316"/>
    </location>
</feature>
<dbReference type="Proteomes" id="UP001155220">
    <property type="component" value="Unassembled WGS sequence"/>
</dbReference>
<keyword evidence="4" id="KW-0010">Activator</keyword>
<proteinExistence type="inferred from homology"/>
<dbReference type="CDD" id="cd08411">
    <property type="entry name" value="PBP2_OxyR"/>
    <property type="match status" value="1"/>
</dbReference>
<dbReference type="InterPro" id="IPR005119">
    <property type="entry name" value="LysR_subst-bd"/>
</dbReference>
<organism evidence="8 9">
    <name type="scientific">Aurantimonas marianensis</name>
    <dbReference type="NCBI Taxonomy" id="2920428"/>
    <lineage>
        <taxon>Bacteria</taxon>
        <taxon>Pseudomonadati</taxon>
        <taxon>Pseudomonadota</taxon>
        <taxon>Alphaproteobacteria</taxon>
        <taxon>Hyphomicrobiales</taxon>
        <taxon>Aurantimonadaceae</taxon>
        <taxon>Aurantimonas</taxon>
    </lineage>
</organism>
<accession>A0A9X2HGD4</accession>
<protein>
    <submittedName>
        <fullName evidence="8">Hydrogen peroxide-inducible genes activator</fullName>
    </submittedName>
</protein>
<dbReference type="PANTHER" id="PTHR30346">
    <property type="entry name" value="TRANSCRIPTIONAL DUAL REGULATOR HCAR-RELATED"/>
    <property type="match status" value="1"/>
</dbReference>
<gene>
    <name evidence="8" type="ORF">MJ956_15390</name>
</gene>
<dbReference type="PRINTS" id="PR00039">
    <property type="entry name" value="HTHLYSR"/>
</dbReference>
<keyword evidence="9" id="KW-1185">Reference proteome</keyword>
<evidence type="ECO:0000313" key="9">
    <source>
        <dbReference type="Proteomes" id="UP001155220"/>
    </source>
</evidence>
<sequence length="316" mass="34114">MITLRQLRYFHALSETLHFGQAAKRLNISQPALSAQIAQMEEFFGGPLFHRAASGVSLTSDGSLIGERVQRILSEVNELENLASLGDQLLSRRLRLGIIPSAAPYLLPNILRELGRAYPTLACEIRESVTERLLADLTAGQIDCAIVALPVEGSDLETIALFDDAFHLALPVAEADRLPSPVPLKILRQERLILLEEGHCLRAQALEICRTADAGDMSGLAATSLTTILRMVSGGLGATLIPQMAIADETSGGGIAIRPFEAPAPFRTIALAFRPSTARRRDFDALAALIGRSSEDEAVPRRPTSGAPRPRTTRRG</sequence>
<dbReference type="Pfam" id="PF00126">
    <property type="entry name" value="HTH_1"/>
    <property type="match status" value="1"/>
</dbReference>
<dbReference type="AlphaFoldDB" id="A0A9X2HGD4"/>
<dbReference type="PANTHER" id="PTHR30346:SF26">
    <property type="entry name" value="HYDROGEN PEROXIDE-INDUCIBLE GENES ACTIVATOR"/>
    <property type="match status" value="1"/>
</dbReference>
<dbReference type="EMBL" id="JALHBS010000098">
    <property type="protein sequence ID" value="MCP3056519.1"/>
    <property type="molecule type" value="Genomic_DNA"/>
</dbReference>
<dbReference type="Gene3D" id="3.40.190.10">
    <property type="entry name" value="Periplasmic binding protein-like II"/>
    <property type="match status" value="2"/>
</dbReference>
<dbReference type="Gene3D" id="1.10.10.10">
    <property type="entry name" value="Winged helix-like DNA-binding domain superfamily/Winged helix DNA-binding domain"/>
    <property type="match status" value="1"/>
</dbReference>
<dbReference type="GO" id="GO:0032993">
    <property type="term" value="C:protein-DNA complex"/>
    <property type="evidence" value="ECO:0007669"/>
    <property type="project" value="TreeGrafter"/>
</dbReference>
<evidence type="ECO:0000259" key="7">
    <source>
        <dbReference type="PROSITE" id="PS50931"/>
    </source>
</evidence>
<dbReference type="GO" id="GO:0003677">
    <property type="term" value="F:DNA binding"/>
    <property type="evidence" value="ECO:0007669"/>
    <property type="project" value="UniProtKB-KW"/>
</dbReference>
<dbReference type="SUPFAM" id="SSF53850">
    <property type="entry name" value="Periplasmic binding protein-like II"/>
    <property type="match status" value="1"/>
</dbReference>
<evidence type="ECO:0000256" key="1">
    <source>
        <dbReference type="ARBA" id="ARBA00009437"/>
    </source>
</evidence>
<keyword evidence="2" id="KW-0805">Transcription regulation</keyword>
<keyword evidence="5" id="KW-0804">Transcription</keyword>
<evidence type="ECO:0000256" key="2">
    <source>
        <dbReference type="ARBA" id="ARBA00023015"/>
    </source>
</evidence>
<keyword evidence="3" id="KW-0238">DNA-binding</keyword>
<dbReference type="Pfam" id="PF03466">
    <property type="entry name" value="LysR_substrate"/>
    <property type="match status" value="1"/>
</dbReference>
<name>A0A9X2HGD4_9HYPH</name>
<evidence type="ECO:0000256" key="3">
    <source>
        <dbReference type="ARBA" id="ARBA00023125"/>
    </source>
</evidence>
<reference evidence="8" key="1">
    <citation type="submission" date="2022-03" db="EMBL/GenBank/DDBJ databases">
        <title>Aurantimonas Liuensis sp. Nov., isolated from the hadal seawater of the Mariana Trench.</title>
        <authorList>
            <person name="Liu R."/>
        </authorList>
    </citation>
    <scope>NUCLEOTIDE SEQUENCE</scope>
    <source>
        <strain evidence="8">LRZ36</strain>
    </source>
</reference>
<dbReference type="GO" id="GO:0003700">
    <property type="term" value="F:DNA-binding transcription factor activity"/>
    <property type="evidence" value="ECO:0007669"/>
    <property type="project" value="InterPro"/>
</dbReference>
<feature type="domain" description="HTH lysR-type" evidence="7">
    <location>
        <begin position="2"/>
        <end position="59"/>
    </location>
</feature>